<sequence>MSNEVDDSDQTNLISHLRTIIILAARKSTTSDIDIAAVDKIVETTLDFIKNILEQMAHENNSSSSSSFSSFDLLNTIRLNSHLIPNRKLFFSLMETMNHL</sequence>
<evidence type="ECO:0000313" key="2">
    <source>
        <dbReference type="EMBL" id="CAF3644677.1"/>
    </source>
</evidence>
<evidence type="ECO:0000313" key="3">
    <source>
        <dbReference type="Proteomes" id="UP000663860"/>
    </source>
</evidence>
<protein>
    <submittedName>
        <fullName evidence="1">Uncharacterized protein</fullName>
    </submittedName>
</protein>
<dbReference type="EMBL" id="CAJNOE010000006">
    <property type="protein sequence ID" value="CAF0717497.1"/>
    <property type="molecule type" value="Genomic_DNA"/>
</dbReference>
<reference evidence="1" key="1">
    <citation type="submission" date="2021-02" db="EMBL/GenBank/DDBJ databases">
        <authorList>
            <person name="Nowell W R."/>
        </authorList>
    </citation>
    <scope>NUCLEOTIDE SEQUENCE</scope>
</reference>
<dbReference type="Proteomes" id="UP000663860">
    <property type="component" value="Unassembled WGS sequence"/>
</dbReference>
<organism evidence="1 3">
    <name type="scientific">Adineta steineri</name>
    <dbReference type="NCBI Taxonomy" id="433720"/>
    <lineage>
        <taxon>Eukaryota</taxon>
        <taxon>Metazoa</taxon>
        <taxon>Spiralia</taxon>
        <taxon>Gnathifera</taxon>
        <taxon>Rotifera</taxon>
        <taxon>Eurotatoria</taxon>
        <taxon>Bdelloidea</taxon>
        <taxon>Adinetida</taxon>
        <taxon>Adinetidae</taxon>
        <taxon>Adineta</taxon>
    </lineage>
</organism>
<evidence type="ECO:0000313" key="1">
    <source>
        <dbReference type="EMBL" id="CAF0717497.1"/>
    </source>
</evidence>
<accession>A0A813M6J4</accession>
<dbReference type="Proteomes" id="UP000663868">
    <property type="component" value="Unassembled WGS sequence"/>
</dbReference>
<dbReference type="EMBL" id="CAJOBB010000303">
    <property type="protein sequence ID" value="CAF3644677.1"/>
    <property type="molecule type" value="Genomic_DNA"/>
</dbReference>
<comment type="caution">
    <text evidence="1">The sequence shown here is derived from an EMBL/GenBank/DDBJ whole genome shotgun (WGS) entry which is preliminary data.</text>
</comment>
<proteinExistence type="predicted"/>
<gene>
    <name evidence="1" type="ORF">IZO911_LOCUS1359</name>
    <name evidence="2" type="ORF">KXQ929_LOCUS7402</name>
</gene>
<name>A0A813M6J4_9BILA</name>
<dbReference type="AlphaFoldDB" id="A0A813M6J4"/>